<dbReference type="InterPro" id="IPR003594">
    <property type="entry name" value="HATPase_dom"/>
</dbReference>
<feature type="transmembrane region" description="Helical" evidence="8">
    <location>
        <begin position="224"/>
        <end position="243"/>
    </location>
</feature>
<evidence type="ECO:0000256" key="3">
    <source>
        <dbReference type="ARBA" id="ARBA00022553"/>
    </source>
</evidence>
<evidence type="ECO:0000259" key="9">
    <source>
        <dbReference type="PROSITE" id="PS50109"/>
    </source>
</evidence>
<feature type="domain" description="Histidine kinase" evidence="9">
    <location>
        <begin position="396"/>
        <end position="667"/>
    </location>
</feature>
<dbReference type="OrthoDB" id="60033at2759"/>
<dbReference type="PRINTS" id="PR00344">
    <property type="entry name" value="BCTRLSENSOR"/>
</dbReference>
<dbReference type="InterPro" id="IPR004358">
    <property type="entry name" value="Sig_transdc_His_kin-like_C"/>
</dbReference>
<dbReference type="InterPro" id="IPR005467">
    <property type="entry name" value="His_kinase_dom"/>
</dbReference>
<dbReference type="InterPro" id="IPR036097">
    <property type="entry name" value="HisK_dim/P_sf"/>
</dbReference>
<dbReference type="GO" id="GO:0000155">
    <property type="term" value="F:phosphorelay sensor kinase activity"/>
    <property type="evidence" value="ECO:0007669"/>
    <property type="project" value="InterPro"/>
</dbReference>
<evidence type="ECO:0000256" key="2">
    <source>
        <dbReference type="ARBA" id="ARBA00012438"/>
    </source>
</evidence>
<evidence type="ECO:0000313" key="12">
    <source>
        <dbReference type="Proteomes" id="UP000076738"/>
    </source>
</evidence>
<feature type="compositionally biased region" description="Basic and acidic residues" evidence="7">
    <location>
        <begin position="86"/>
        <end position="102"/>
    </location>
</feature>
<dbReference type="CDD" id="cd17546">
    <property type="entry name" value="REC_hyHK_CKI1_RcsC-like"/>
    <property type="match status" value="1"/>
</dbReference>
<feature type="compositionally biased region" description="Polar residues" evidence="7">
    <location>
        <begin position="113"/>
        <end position="124"/>
    </location>
</feature>
<dbReference type="InterPro" id="IPR036890">
    <property type="entry name" value="HATPase_C_sf"/>
</dbReference>
<name>A0A167MCF3_CALVF</name>
<dbReference type="InterPro" id="IPR003661">
    <property type="entry name" value="HisK_dim/P_dom"/>
</dbReference>
<keyword evidence="5" id="KW-0418">Kinase</keyword>
<keyword evidence="8" id="KW-0812">Transmembrane</keyword>
<dbReference type="STRING" id="1330018.A0A167MCF3"/>
<keyword evidence="3 6" id="KW-0597">Phosphoprotein</keyword>
<evidence type="ECO:0000256" key="7">
    <source>
        <dbReference type="SAM" id="MobiDB-lite"/>
    </source>
</evidence>
<dbReference type="SMART" id="SM00387">
    <property type="entry name" value="HATPase_c"/>
    <property type="match status" value="1"/>
</dbReference>
<dbReference type="Gene3D" id="3.40.50.2300">
    <property type="match status" value="1"/>
</dbReference>
<dbReference type="PANTHER" id="PTHR43047">
    <property type="entry name" value="TWO-COMPONENT HISTIDINE PROTEIN KINASE"/>
    <property type="match status" value="1"/>
</dbReference>
<dbReference type="GO" id="GO:0005886">
    <property type="term" value="C:plasma membrane"/>
    <property type="evidence" value="ECO:0007669"/>
    <property type="project" value="TreeGrafter"/>
</dbReference>
<evidence type="ECO:0000313" key="11">
    <source>
        <dbReference type="EMBL" id="KZO96568.1"/>
    </source>
</evidence>
<reference evidence="11 12" key="1">
    <citation type="journal article" date="2016" name="Mol. Biol. Evol.">
        <title>Comparative Genomics of Early-Diverging Mushroom-Forming Fungi Provides Insights into the Origins of Lignocellulose Decay Capabilities.</title>
        <authorList>
            <person name="Nagy L.G."/>
            <person name="Riley R."/>
            <person name="Tritt A."/>
            <person name="Adam C."/>
            <person name="Daum C."/>
            <person name="Floudas D."/>
            <person name="Sun H."/>
            <person name="Yadav J.S."/>
            <person name="Pangilinan J."/>
            <person name="Larsson K.H."/>
            <person name="Matsuura K."/>
            <person name="Barry K."/>
            <person name="Labutti K."/>
            <person name="Kuo R."/>
            <person name="Ohm R.A."/>
            <person name="Bhattacharya S.S."/>
            <person name="Shirouzu T."/>
            <person name="Yoshinaga Y."/>
            <person name="Martin F.M."/>
            <person name="Grigoriev I.V."/>
            <person name="Hibbett D.S."/>
        </authorList>
    </citation>
    <scope>NUCLEOTIDE SEQUENCE [LARGE SCALE GENOMIC DNA]</scope>
    <source>
        <strain evidence="11 12">TUFC12733</strain>
    </source>
</reference>
<dbReference type="CDD" id="cd00082">
    <property type="entry name" value="HisKA"/>
    <property type="match status" value="1"/>
</dbReference>
<comment type="catalytic activity">
    <reaction evidence="1">
        <text>ATP + protein L-histidine = ADP + protein N-phospho-L-histidine.</text>
        <dbReference type="EC" id="2.7.13.3"/>
    </reaction>
</comment>
<dbReference type="Gene3D" id="1.10.287.130">
    <property type="match status" value="1"/>
</dbReference>
<dbReference type="SUPFAM" id="SSF55874">
    <property type="entry name" value="ATPase domain of HSP90 chaperone/DNA topoisomerase II/histidine kinase"/>
    <property type="match status" value="1"/>
</dbReference>
<keyword evidence="8" id="KW-0472">Membrane</keyword>
<dbReference type="EMBL" id="KV417283">
    <property type="protein sequence ID" value="KZO96568.1"/>
    <property type="molecule type" value="Genomic_DNA"/>
</dbReference>
<dbReference type="SUPFAM" id="SSF52172">
    <property type="entry name" value="CheY-like"/>
    <property type="match status" value="1"/>
</dbReference>
<feature type="compositionally biased region" description="Basic and acidic residues" evidence="7">
    <location>
        <begin position="125"/>
        <end position="150"/>
    </location>
</feature>
<protein>
    <recommendedName>
        <fullName evidence="2">histidine kinase</fullName>
        <ecNumber evidence="2">2.7.13.3</ecNumber>
    </recommendedName>
</protein>
<dbReference type="Proteomes" id="UP000076738">
    <property type="component" value="Unassembled WGS sequence"/>
</dbReference>
<dbReference type="SMART" id="SM00388">
    <property type="entry name" value="HisKA"/>
    <property type="match status" value="1"/>
</dbReference>
<dbReference type="SUPFAM" id="SSF47384">
    <property type="entry name" value="Homodimeric domain of signal transducing histidine kinase"/>
    <property type="match status" value="1"/>
</dbReference>
<keyword evidence="12" id="KW-1185">Reference proteome</keyword>
<evidence type="ECO:0000256" key="5">
    <source>
        <dbReference type="ARBA" id="ARBA00022777"/>
    </source>
</evidence>
<evidence type="ECO:0000256" key="8">
    <source>
        <dbReference type="SAM" id="Phobius"/>
    </source>
</evidence>
<organism evidence="11 12">
    <name type="scientific">Calocera viscosa (strain TUFC12733)</name>
    <dbReference type="NCBI Taxonomy" id="1330018"/>
    <lineage>
        <taxon>Eukaryota</taxon>
        <taxon>Fungi</taxon>
        <taxon>Dikarya</taxon>
        <taxon>Basidiomycota</taxon>
        <taxon>Agaricomycotina</taxon>
        <taxon>Dacrymycetes</taxon>
        <taxon>Dacrymycetales</taxon>
        <taxon>Dacrymycetaceae</taxon>
        <taxon>Calocera</taxon>
    </lineage>
</organism>
<dbReference type="Pfam" id="PF00072">
    <property type="entry name" value="Response_reg"/>
    <property type="match status" value="1"/>
</dbReference>
<dbReference type="Pfam" id="PF02518">
    <property type="entry name" value="HATPase_c"/>
    <property type="match status" value="1"/>
</dbReference>
<gene>
    <name evidence="11" type="ORF">CALVIDRAFT_549576</name>
</gene>
<dbReference type="PROSITE" id="PS50109">
    <property type="entry name" value="HIS_KIN"/>
    <property type="match status" value="1"/>
</dbReference>
<evidence type="ECO:0000256" key="6">
    <source>
        <dbReference type="PROSITE-ProRule" id="PRU00169"/>
    </source>
</evidence>
<evidence type="ECO:0000256" key="4">
    <source>
        <dbReference type="ARBA" id="ARBA00022679"/>
    </source>
</evidence>
<feature type="transmembrane region" description="Helical" evidence="8">
    <location>
        <begin position="301"/>
        <end position="328"/>
    </location>
</feature>
<dbReference type="SMART" id="SM00448">
    <property type="entry name" value="REC"/>
    <property type="match status" value="1"/>
</dbReference>
<dbReference type="PANTHER" id="PTHR43047:SF66">
    <property type="entry name" value="HISKA"/>
    <property type="match status" value="1"/>
</dbReference>
<dbReference type="GO" id="GO:0009927">
    <property type="term" value="F:histidine phosphotransfer kinase activity"/>
    <property type="evidence" value="ECO:0007669"/>
    <property type="project" value="TreeGrafter"/>
</dbReference>
<proteinExistence type="predicted"/>
<feature type="compositionally biased region" description="Low complexity" evidence="7">
    <location>
        <begin position="799"/>
        <end position="819"/>
    </location>
</feature>
<keyword evidence="8" id="KW-1133">Transmembrane helix</keyword>
<dbReference type="InterPro" id="IPR001789">
    <property type="entry name" value="Sig_transdc_resp-reg_receiver"/>
</dbReference>
<sequence>MASTSAPSRPVLPLHNVTPPRRPRKRLQFQDRLDEDERPVFSRFISRFLRKITSPSTGSASDGLGPMEPSESSSSAGARVSARGAGDLEKEDKENIDWRVDEVVVSGELEAMGTNTRQGGTTSGSDRHSDAGGSHRDADVSHSGPTDDSHAKGTWGVLRYRIWPVICAFFNPEFENPERELEFQKQNWYSTKKPAFAYAMYLVLNWILYLILNRNVGSQPYENITYFGPFTLFTVPIPFLIAFDAPRKWPTPFQIWFACATWYCGMTEVIQMKQCGFYGVNECNNKDFLAMLSYNMGIPALALFICATRLWTAVAQVISFILMCSLILPDQGIFSRNVVTFGIFCIFVQYLSYSMETRSRQMFILNSQLKLAYRSQQKAQIAESHANNSKRRFVSYIFHEVRVPLNTAALAFQNLKSAEAFKEEETETHETEIHALEASLSMMQQVLDDVLDLQRMDSGRFESSPRPFPLHRAINSMLGNVRVATTSKHINLEVDLDEGIDQLGDEAIGERHLWIVGDEIRLRQVVTNLASNAIKFTPDSGSIKVVTKLLKVIKPTPPSTPVGQKLLHVHPFPEKSAHQLLIEQQPRIVFRFEVHDSGPGVRPSDMASSRLFTPFAQTNVGKNSGTKGSGLGLAIVKQIITLSGGRLGVQSRKGHGSCFWFELSYRLATPDEVRFEKEMATALLPPPPPSFFAPQRPTLAHLAEQTKESYASSQYSPIAEAMEDDDTELPPEMAYGNLPPTLNIPQPSPGGWTMTEGPVSNASSHMPLLQQTVSESRGTDMLRPMVTTGEGLKPPAANPSSVSEPPLSPLSSTSSPAVPEGTDPLRILVVDDDPLTRTLMSRMLNRLGCVVETAEDGQEALDILLGSIEANKSPQLFDMISLDNAMPVLSGEDAVRKLRAEGRADLVVGCTGNALKTDQTSYLSAGADRVLTKPIMLKDLKAMLQIAAQRREGAAPAAAGPSGS</sequence>
<feature type="region of interest" description="Disordered" evidence="7">
    <location>
        <begin position="784"/>
        <end position="822"/>
    </location>
</feature>
<feature type="transmembrane region" description="Helical" evidence="8">
    <location>
        <begin position="195"/>
        <end position="212"/>
    </location>
</feature>
<dbReference type="Gene3D" id="3.30.565.10">
    <property type="entry name" value="Histidine kinase-like ATPase, C-terminal domain"/>
    <property type="match status" value="1"/>
</dbReference>
<dbReference type="AlphaFoldDB" id="A0A167MCF3"/>
<dbReference type="Pfam" id="PF00512">
    <property type="entry name" value="HisKA"/>
    <property type="match status" value="1"/>
</dbReference>
<dbReference type="InterPro" id="IPR011006">
    <property type="entry name" value="CheY-like_superfamily"/>
</dbReference>
<keyword evidence="4" id="KW-0808">Transferase</keyword>
<feature type="transmembrane region" description="Helical" evidence="8">
    <location>
        <begin position="334"/>
        <end position="353"/>
    </location>
</feature>
<feature type="region of interest" description="Disordered" evidence="7">
    <location>
        <begin position="53"/>
        <end position="150"/>
    </location>
</feature>
<feature type="domain" description="Response regulatory" evidence="10">
    <location>
        <begin position="826"/>
        <end position="948"/>
    </location>
</feature>
<dbReference type="PROSITE" id="PS50110">
    <property type="entry name" value="RESPONSE_REGULATORY"/>
    <property type="match status" value="1"/>
</dbReference>
<feature type="modified residue" description="4-aspartylphosphate" evidence="6">
    <location>
        <position position="883"/>
    </location>
</feature>
<feature type="region of interest" description="Disordered" evidence="7">
    <location>
        <begin position="1"/>
        <end position="33"/>
    </location>
</feature>
<dbReference type="EC" id="2.7.13.3" evidence="2"/>
<accession>A0A167MCF3</accession>
<evidence type="ECO:0000259" key="10">
    <source>
        <dbReference type="PROSITE" id="PS50110"/>
    </source>
</evidence>
<feature type="compositionally biased region" description="Low complexity" evidence="7">
    <location>
        <begin position="65"/>
        <end position="85"/>
    </location>
</feature>
<evidence type="ECO:0000256" key="1">
    <source>
        <dbReference type="ARBA" id="ARBA00000085"/>
    </source>
</evidence>